<evidence type="ECO:0000256" key="1">
    <source>
        <dbReference type="ARBA" id="ARBA00022737"/>
    </source>
</evidence>
<dbReference type="InterPro" id="IPR011990">
    <property type="entry name" value="TPR-like_helical_dom_sf"/>
</dbReference>
<comment type="similarity">
    <text evidence="3">Belongs to the TTC4 family.</text>
</comment>
<evidence type="ECO:0000313" key="8">
    <source>
        <dbReference type="Proteomes" id="UP000002748"/>
    </source>
</evidence>
<feature type="repeat" description="TPR" evidence="4">
    <location>
        <begin position="110"/>
        <end position="143"/>
    </location>
</feature>
<sequence length="443" mass="49193">MSGDAKPTEQPAQAAPEVKVSSADPPPALDTKSDEPMDLNSALEQMAKARAAQYAADRQPKKEVTYEEFQKMIDSTPLFMRETPKESGEDNYVLEALKSMMFDGDGDEVALNFKNHGNELYAQKSYKDAIQAYTQGLDAGPKDAALRTSLLNNRAACNVALKNFGAVLKDTSAIIALAASADPPVNPPPKALYRSAQALSALEKWDEALDAIKRGSELPGEDKKKEWGVLKSQVELGKKRAEERKERERRKPLYDASLRAAVKDRGLVVINTPEPPDNPHPLDFDPNGVEEVPLSPPSVAEKWQPPNPETTPLIFPTFLLYPQHNMSDLITHFHELTSFDQQLGAIFPASPEDTSVPWADWDTKHEYYVSNLAVYAETKGKRLLKCGKGIWLRDVIEKAKKVEGGKLTDGIVLRDGLLSFVVLVRGKEEKEWIENFKKVRDGK</sequence>
<dbReference type="CDD" id="cd21377">
    <property type="entry name" value="CTWD_Cns1-like"/>
    <property type="match status" value="1"/>
</dbReference>
<dbReference type="GO" id="GO:0005829">
    <property type="term" value="C:cytosol"/>
    <property type="evidence" value="ECO:0007669"/>
    <property type="project" value="TreeGrafter"/>
</dbReference>
<dbReference type="GO" id="GO:0006457">
    <property type="term" value="P:protein folding"/>
    <property type="evidence" value="ECO:0007669"/>
    <property type="project" value="TreeGrafter"/>
</dbReference>
<evidence type="ECO:0000256" key="3">
    <source>
        <dbReference type="ARBA" id="ARBA00023602"/>
    </source>
</evidence>
<comment type="caution">
    <text evidence="7">The sequence shown here is derived from an EMBL/GenBank/DDBJ whole genome shotgun (WGS) entry which is preliminary data.</text>
</comment>
<dbReference type="GO" id="GO:0030544">
    <property type="term" value="F:Hsp70 protein binding"/>
    <property type="evidence" value="ECO:0007669"/>
    <property type="project" value="TreeGrafter"/>
</dbReference>
<evidence type="ECO:0000256" key="2">
    <source>
        <dbReference type="ARBA" id="ARBA00022803"/>
    </source>
</evidence>
<evidence type="ECO:0000256" key="5">
    <source>
        <dbReference type="SAM" id="MobiDB-lite"/>
    </source>
</evidence>
<reference evidence="7 8" key="1">
    <citation type="journal article" date="2012" name="Eukaryot. Cell">
        <title>Draft genome sequence of CBS 2479, the standard type strain of Trichosporon asahii.</title>
        <authorList>
            <person name="Yang R.Y."/>
            <person name="Li H.T."/>
            <person name="Zhu H."/>
            <person name="Zhou G.P."/>
            <person name="Wang M."/>
            <person name="Wang L."/>
        </authorList>
    </citation>
    <scope>NUCLEOTIDE SEQUENCE [LARGE SCALE GENOMIC DNA]</scope>
    <source>
        <strain evidence="8">ATCC 90039 / CBS 2479 / JCM 2466 / KCTC 7840 / NCYC 2677 / UAMH 7654</strain>
    </source>
</reference>
<dbReference type="Pfam" id="PF18972">
    <property type="entry name" value="Wheel"/>
    <property type="match status" value="1"/>
</dbReference>
<dbReference type="InterPro" id="IPR019734">
    <property type="entry name" value="TPR_rpt"/>
</dbReference>
<dbReference type="GO" id="GO:0051879">
    <property type="term" value="F:Hsp90 protein binding"/>
    <property type="evidence" value="ECO:0007669"/>
    <property type="project" value="InterPro"/>
</dbReference>
<dbReference type="GeneID" id="25987371"/>
<dbReference type="KEGG" id="tasa:A1Q1_03858"/>
<accession>J6EX29</accession>
<feature type="region of interest" description="Disordered" evidence="5">
    <location>
        <begin position="1"/>
        <end position="41"/>
    </location>
</feature>
<dbReference type="OrthoDB" id="1724687at2759"/>
<organism evidence="7 8">
    <name type="scientific">Trichosporon asahii var. asahii (strain ATCC 90039 / CBS 2479 / JCM 2466 / KCTC 7840 / NBRC 103889/ NCYC 2677 / UAMH 7654)</name>
    <name type="common">Yeast</name>
    <dbReference type="NCBI Taxonomy" id="1186058"/>
    <lineage>
        <taxon>Eukaryota</taxon>
        <taxon>Fungi</taxon>
        <taxon>Dikarya</taxon>
        <taxon>Basidiomycota</taxon>
        <taxon>Agaricomycotina</taxon>
        <taxon>Tremellomycetes</taxon>
        <taxon>Trichosporonales</taxon>
        <taxon>Trichosporonaceae</taxon>
        <taxon>Trichosporon</taxon>
    </lineage>
</organism>
<keyword evidence="1" id="KW-0677">Repeat</keyword>
<dbReference type="RefSeq" id="XP_014177758.1">
    <property type="nucleotide sequence ID" value="XM_014322283.1"/>
</dbReference>
<dbReference type="Proteomes" id="UP000002748">
    <property type="component" value="Unassembled WGS sequence"/>
</dbReference>
<dbReference type="HOGENOM" id="CLU_040446_1_0_1"/>
<dbReference type="AlphaFoldDB" id="J6EX29"/>
<dbReference type="VEuPathDB" id="FungiDB:A1Q1_03858"/>
<feature type="domain" description="Cns1/TTC4 wheel" evidence="6">
    <location>
        <begin position="309"/>
        <end position="436"/>
    </location>
</feature>
<evidence type="ECO:0000259" key="6">
    <source>
        <dbReference type="Pfam" id="PF18972"/>
    </source>
</evidence>
<protein>
    <recommendedName>
        <fullName evidence="6">Cns1/TTC4 wheel domain-containing protein</fullName>
    </recommendedName>
</protein>
<evidence type="ECO:0000313" key="7">
    <source>
        <dbReference type="EMBL" id="EJT47387.1"/>
    </source>
</evidence>
<dbReference type="SMART" id="SM00028">
    <property type="entry name" value="TPR"/>
    <property type="match status" value="3"/>
</dbReference>
<name>J6EX29_TRIAS</name>
<dbReference type="PANTHER" id="PTHR46035">
    <property type="entry name" value="TETRATRICOPEPTIDE REPEAT PROTEIN 4"/>
    <property type="match status" value="1"/>
</dbReference>
<dbReference type="PROSITE" id="PS50005">
    <property type="entry name" value="TPR"/>
    <property type="match status" value="1"/>
</dbReference>
<dbReference type="Gene3D" id="1.25.40.10">
    <property type="entry name" value="Tetratricopeptide repeat domain"/>
    <property type="match status" value="1"/>
</dbReference>
<dbReference type="PANTHER" id="PTHR46035:SF1">
    <property type="entry name" value="TETRATRICOPEPTIDE REPEAT PROTEIN 4"/>
    <property type="match status" value="1"/>
</dbReference>
<dbReference type="SUPFAM" id="SSF48452">
    <property type="entry name" value="TPR-like"/>
    <property type="match status" value="1"/>
</dbReference>
<evidence type="ECO:0000256" key="4">
    <source>
        <dbReference type="PROSITE-ProRule" id="PRU00339"/>
    </source>
</evidence>
<dbReference type="GO" id="GO:0005634">
    <property type="term" value="C:nucleus"/>
    <property type="evidence" value="ECO:0007669"/>
    <property type="project" value="TreeGrafter"/>
</dbReference>
<dbReference type="EMBL" id="ALBS01000256">
    <property type="protein sequence ID" value="EJT47387.1"/>
    <property type="molecule type" value="Genomic_DNA"/>
</dbReference>
<gene>
    <name evidence="7" type="ORF">A1Q1_03858</name>
</gene>
<dbReference type="InterPro" id="IPR044059">
    <property type="entry name" value="Csn1/TTC4_wheel"/>
</dbReference>
<keyword evidence="2 4" id="KW-0802">TPR repeat</keyword>
<proteinExistence type="inferred from homology"/>